<organism evidence="3 4">
    <name type="scientific">Citrobacter meridianamericanus</name>
    <dbReference type="NCBI Taxonomy" id="2894201"/>
    <lineage>
        <taxon>Bacteria</taxon>
        <taxon>Pseudomonadati</taxon>
        <taxon>Pseudomonadota</taxon>
        <taxon>Gammaproteobacteria</taxon>
        <taxon>Enterobacterales</taxon>
        <taxon>Enterobacteriaceae</taxon>
        <taxon>Citrobacter</taxon>
    </lineage>
</organism>
<gene>
    <name evidence="3" type="ORF">LOD26_07875</name>
</gene>
<keyword evidence="2" id="KW-0812">Transmembrane</keyword>
<keyword evidence="2" id="KW-0472">Membrane</keyword>
<name>A0ABT1B6V6_9ENTR</name>
<feature type="region of interest" description="Disordered" evidence="1">
    <location>
        <begin position="76"/>
        <end position="96"/>
    </location>
</feature>
<sequence length="96" mass="10371">MRTIGVLPKSVLMLEIIGMVLLSLALLSLNDYLSLPAPLNSPLACVVMIFLGVLLMLPAAVGLTWRIAKMLAPQLMSQAPGDSSRSDRDKRDDANH</sequence>
<evidence type="ECO:0000313" key="4">
    <source>
        <dbReference type="Proteomes" id="UP001139290"/>
    </source>
</evidence>
<dbReference type="Proteomes" id="UP001139290">
    <property type="component" value="Unassembled WGS sequence"/>
</dbReference>
<evidence type="ECO:0000313" key="3">
    <source>
        <dbReference type="EMBL" id="MCO5781248.1"/>
    </source>
</evidence>
<dbReference type="RefSeq" id="WP_151219646.1">
    <property type="nucleotide sequence ID" value="NZ_CP101036.1"/>
</dbReference>
<keyword evidence="4" id="KW-1185">Reference proteome</keyword>
<dbReference type="InterPro" id="IPR010815">
    <property type="entry name" value="DUF1418"/>
</dbReference>
<feature type="transmembrane region" description="Helical" evidence="2">
    <location>
        <begin position="12"/>
        <end position="29"/>
    </location>
</feature>
<dbReference type="NCBIfam" id="NF007884">
    <property type="entry name" value="PRK10591.1-2"/>
    <property type="match status" value="1"/>
</dbReference>
<evidence type="ECO:0000256" key="1">
    <source>
        <dbReference type="SAM" id="MobiDB-lite"/>
    </source>
</evidence>
<protein>
    <submittedName>
        <fullName evidence="3">YbjC family protein</fullName>
    </submittedName>
</protein>
<feature type="transmembrane region" description="Helical" evidence="2">
    <location>
        <begin position="41"/>
        <end position="68"/>
    </location>
</feature>
<dbReference type="Pfam" id="PF07214">
    <property type="entry name" value="DUF1418"/>
    <property type="match status" value="1"/>
</dbReference>
<comment type="caution">
    <text evidence="3">The sequence shown here is derived from an EMBL/GenBank/DDBJ whole genome shotgun (WGS) entry which is preliminary data.</text>
</comment>
<keyword evidence="2" id="KW-1133">Transmembrane helix</keyword>
<evidence type="ECO:0000256" key="2">
    <source>
        <dbReference type="SAM" id="Phobius"/>
    </source>
</evidence>
<reference evidence="3" key="1">
    <citation type="submission" date="2021-11" db="EMBL/GenBank/DDBJ databases">
        <title>Citrobacter meridianamericanus sp. nov. isolated from soil.</title>
        <authorList>
            <person name="Furlan J.P.R."/>
            <person name="Stehling E.G."/>
        </authorList>
    </citation>
    <scope>NUCLEOTIDE SEQUENCE</scope>
    <source>
        <strain evidence="3">BR102</strain>
    </source>
</reference>
<dbReference type="EMBL" id="JAJJVQ010000002">
    <property type="protein sequence ID" value="MCO5781248.1"/>
    <property type="molecule type" value="Genomic_DNA"/>
</dbReference>
<proteinExistence type="predicted"/>
<feature type="compositionally biased region" description="Basic and acidic residues" evidence="1">
    <location>
        <begin position="84"/>
        <end position="96"/>
    </location>
</feature>
<accession>A0ABT1B6V6</accession>